<dbReference type="SUPFAM" id="SSF56349">
    <property type="entry name" value="DNA breaking-rejoining enzymes"/>
    <property type="match status" value="1"/>
</dbReference>
<dbReference type="InterPro" id="IPR013500">
    <property type="entry name" value="TopoI_cat_euk"/>
</dbReference>
<name>A0ABW3GKT6_9FLAO</name>
<comment type="catalytic activity">
    <reaction evidence="1">
        <text>ATP-independent breakage of single-stranded DNA, followed by passage and rejoining.</text>
        <dbReference type="EC" id="5.6.2.1"/>
    </reaction>
</comment>
<organism evidence="9 10">
    <name type="scientific">Psychroflexus salinarum</name>
    <dbReference type="NCBI Taxonomy" id="546024"/>
    <lineage>
        <taxon>Bacteria</taxon>
        <taxon>Pseudomonadati</taxon>
        <taxon>Bacteroidota</taxon>
        <taxon>Flavobacteriia</taxon>
        <taxon>Flavobacteriales</taxon>
        <taxon>Flavobacteriaceae</taxon>
        <taxon>Psychroflexus</taxon>
    </lineage>
</organism>
<dbReference type="RefSeq" id="WP_379656459.1">
    <property type="nucleotide sequence ID" value="NZ_JBHTIV010000002.1"/>
</dbReference>
<accession>A0ABW3GKT6</accession>
<evidence type="ECO:0000259" key="7">
    <source>
        <dbReference type="Pfam" id="PF01028"/>
    </source>
</evidence>
<dbReference type="PRINTS" id="PR00416">
    <property type="entry name" value="EUTPISMRASEI"/>
</dbReference>
<keyword evidence="4" id="KW-0799">Topoisomerase</keyword>
<keyword evidence="5" id="KW-0238">DNA-binding</keyword>
<evidence type="ECO:0000256" key="4">
    <source>
        <dbReference type="ARBA" id="ARBA00023029"/>
    </source>
</evidence>
<keyword evidence="10" id="KW-1185">Reference proteome</keyword>
<protein>
    <recommendedName>
        <fullName evidence="3">DNA topoisomerase</fullName>
        <ecNumber evidence="3">5.6.2.1</ecNumber>
    </recommendedName>
</protein>
<evidence type="ECO:0000256" key="3">
    <source>
        <dbReference type="ARBA" id="ARBA00012891"/>
    </source>
</evidence>
<dbReference type="Proteomes" id="UP001597049">
    <property type="component" value="Unassembled WGS sequence"/>
</dbReference>
<gene>
    <name evidence="9" type="ORF">ACFQ0R_00765</name>
</gene>
<feature type="domain" description="DNA topoisomerase IB N-terminal" evidence="8">
    <location>
        <begin position="10"/>
        <end position="58"/>
    </location>
</feature>
<reference evidence="10" key="1">
    <citation type="journal article" date="2019" name="Int. J. Syst. Evol. Microbiol.">
        <title>The Global Catalogue of Microorganisms (GCM) 10K type strain sequencing project: providing services to taxonomists for standard genome sequencing and annotation.</title>
        <authorList>
            <consortium name="The Broad Institute Genomics Platform"/>
            <consortium name="The Broad Institute Genome Sequencing Center for Infectious Disease"/>
            <person name="Wu L."/>
            <person name="Ma J."/>
        </authorList>
    </citation>
    <scope>NUCLEOTIDE SEQUENCE [LARGE SCALE GENOMIC DNA]</scope>
    <source>
        <strain evidence="10">CCUG 56752</strain>
    </source>
</reference>
<dbReference type="InterPro" id="IPR014711">
    <property type="entry name" value="TopoI_cat_a-hlx-sub_euk"/>
</dbReference>
<evidence type="ECO:0000313" key="10">
    <source>
        <dbReference type="Proteomes" id="UP001597049"/>
    </source>
</evidence>
<dbReference type="Pfam" id="PF01028">
    <property type="entry name" value="Topoisom_I"/>
    <property type="match status" value="1"/>
</dbReference>
<dbReference type="Gene3D" id="1.10.132.120">
    <property type="match status" value="1"/>
</dbReference>
<feature type="domain" description="DNA topoisomerase I catalytic core eukaryotic-type" evidence="7">
    <location>
        <begin position="70"/>
        <end position="288"/>
    </location>
</feature>
<dbReference type="InterPro" id="IPR049331">
    <property type="entry name" value="Top1B_N_bact"/>
</dbReference>
<dbReference type="Gene3D" id="3.30.66.10">
    <property type="entry name" value="DNA topoisomerase I domain"/>
    <property type="match status" value="1"/>
</dbReference>
<evidence type="ECO:0000259" key="8">
    <source>
        <dbReference type="Pfam" id="PF21338"/>
    </source>
</evidence>
<dbReference type="EMBL" id="JBHTIV010000002">
    <property type="protein sequence ID" value="MFD0931120.1"/>
    <property type="molecule type" value="Genomic_DNA"/>
</dbReference>
<comment type="similarity">
    <text evidence="2">Belongs to the type IB topoisomerase family.</text>
</comment>
<evidence type="ECO:0000313" key="9">
    <source>
        <dbReference type="EMBL" id="MFD0931120.1"/>
    </source>
</evidence>
<dbReference type="InterPro" id="IPR011010">
    <property type="entry name" value="DNA_brk_join_enz"/>
</dbReference>
<evidence type="ECO:0000256" key="5">
    <source>
        <dbReference type="ARBA" id="ARBA00023125"/>
    </source>
</evidence>
<dbReference type="InterPro" id="IPR035447">
    <property type="entry name" value="DNA_topo_I_N_sf"/>
</dbReference>
<dbReference type="Gene3D" id="3.90.15.10">
    <property type="entry name" value="Topoisomerase I, Chain A, domain 3"/>
    <property type="match status" value="1"/>
</dbReference>
<evidence type="ECO:0000256" key="6">
    <source>
        <dbReference type="ARBA" id="ARBA00023235"/>
    </source>
</evidence>
<proteinExistence type="inferred from homology"/>
<dbReference type="InterPro" id="IPR001631">
    <property type="entry name" value="TopoI"/>
</dbReference>
<dbReference type="Pfam" id="PF21338">
    <property type="entry name" value="Top1B_N_bact"/>
    <property type="match status" value="1"/>
</dbReference>
<comment type="caution">
    <text evidence="9">The sequence shown here is derived from an EMBL/GenBank/DDBJ whole genome shotgun (WGS) entry which is preliminary data.</text>
</comment>
<evidence type="ECO:0000256" key="2">
    <source>
        <dbReference type="ARBA" id="ARBA00006645"/>
    </source>
</evidence>
<dbReference type="SUPFAM" id="SSF55869">
    <property type="entry name" value="DNA topoisomerase I domain"/>
    <property type="match status" value="1"/>
</dbReference>
<evidence type="ECO:0000256" key="1">
    <source>
        <dbReference type="ARBA" id="ARBA00000213"/>
    </source>
</evidence>
<keyword evidence="6" id="KW-0413">Isomerase</keyword>
<dbReference type="EC" id="5.6.2.1" evidence="3"/>
<dbReference type="PROSITE" id="PS52038">
    <property type="entry name" value="TOPO_IB_2"/>
    <property type="match status" value="1"/>
</dbReference>
<sequence>MYYRYKKGRGFTYQDEQGKTVKNKELREWFESLVIPPAWSEVEIAENKNADLLATGRDAKRRKQYIYHPDFRAQKEARKFDRIVAFADQLEHMRRVTGQHLRKRKTTRNRVMATMVRLLETAFFRPGSEAYTNENNSYGLTTLRSKHLSVEDDKMFFSYKGKSGEEQEKEIVDEKLIKIVQDLDDIPGYEIFKYYDEDGNKVDVKSDDLNAYIREHMGEDFSAKDFRTWSGTMIAAIALNELGAVQKDDQKLLDENIRKAVIRVAEKLGNTPAVARDSYIDPRVIDEYIEGKTLSYFKSEIDKLLNSVESLSREEAGVLYLLKNKLDDNPT</sequence>